<dbReference type="RefSeq" id="WP_188713641.1">
    <property type="nucleotide sequence ID" value="NZ_BMIV01000001.1"/>
</dbReference>
<proteinExistence type="predicted"/>
<evidence type="ECO:0008006" key="3">
    <source>
        <dbReference type="Google" id="ProtNLM"/>
    </source>
</evidence>
<reference evidence="2" key="1">
    <citation type="journal article" date="2019" name="Int. J. Syst. Evol. Microbiol.">
        <title>The Global Catalogue of Microorganisms (GCM) 10K type strain sequencing project: providing services to taxonomists for standard genome sequencing and annotation.</title>
        <authorList>
            <consortium name="The Broad Institute Genomics Platform"/>
            <consortium name="The Broad Institute Genome Sequencing Center for Infectious Disease"/>
            <person name="Wu L."/>
            <person name="Ma J."/>
        </authorList>
    </citation>
    <scope>NUCLEOTIDE SEQUENCE [LARGE SCALE GENOMIC DNA]</scope>
    <source>
        <strain evidence="2">CGMCC 1.15419</strain>
    </source>
</reference>
<evidence type="ECO:0000313" key="2">
    <source>
        <dbReference type="Proteomes" id="UP000640509"/>
    </source>
</evidence>
<dbReference type="EMBL" id="BMIV01000001">
    <property type="protein sequence ID" value="GGF53318.1"/>
    <property type="molecule type" value="Genomic_DNA"/>
</dbReference>
<keyword evidence="2" id="KW-1185">Reference proteome</keyword>
<organism evidence="1 2">
    <name type="scientific">Paracoccus acridae</name>
    <dbReference type="NCBI Taxonomy" id="1795310"/>
    <lineage>
        <taxon>Bacteria</taxon>
        <taxon>Pseudomonadati</taxon>
        <taxon>Pseudomonadota</taxon>
        <taxon>Alphaproteobacteria</taxon>
        <taxon>Rhodobacterales</taxon>
        <taxon>Paracoccaceae</taxon>
        <taxon>Paracoccus</taxon>
    </lineage>
</organism>
<protein>
    <recommendedName>
        <fullName evidence="3">Flagellar assembly protein FliH/Type III secretion system HrpE domain-containing protein</fullName>
    </recommendedName>
</protein>
<dbReference type="Proteomes" id="UP000640509">
    <property type="component" value="Unassembled WGS sequence"/>
</dbReference>
<comment type="caution">
    <text evidence="1">The sequence shown here is derived from an EMBL/GenBank/DDBJ whole genome shotgun (WGS) entry which is preliminary data.</text>
</comment>
<name>A0ABQ1VC20_9RHOB</name>
<accession>A0ABQ1VC20</accession>
<sequence length="188" mass="20179">MSLAVFKLESFGAPAQGALTFGRDAVDQAFADGLAEGMARQQDEQVRTLNAGLDRLARALADDEARRTELRREAVEALAPILAQILDCLAPAGESRRLEAALTEELLRLSRSAPPLRASITCGPSLRAMVDRCLAECGLEGIEVTAGEAERISLSLQGGRIELDPAGVTQDIRRLIAEINGDETSWTH</sequence>
<evidence type="ECO:0000313" key="1">
    <source>
        <dbReference type="EMBL" id="GGF53318.1"/>
    </source>
</evidence>
<gene>
    <name evidence="1" type="ORF">GCM10011402_01700</name>
</gene>